<organism evidence="1 2">
    <name type="scientific">Pannonibacter phragmitetus</name>
    <dbReference type="NCBI Taxonomy" id="121719"/>
    <lineage>
        <taxon>Bacteria</taxon>
        <taxon>Pseudomonadati</taxon>
        <taxon>Pseudomonadota</taxon>
        <taxon>Alphaproteobacteria</taxon>
        <taxon>Hyphomicrobiales</taxon>
        <taxon>Stappiaceae</taxon>
        <taxon>Pannonibacter</taxon>
    </lineage>
</organism>
<dbReference type="EMBL" id="UGSK01000001">
    <property type="protein sequence ID" value="SUB02102.1"/>
    <property type="molecule type" value="Genomic_DNA"/>
</dbReference>
<dbReference type="AlphaFoldDB" id="A0A378ZY01"/>
<dbReference type="Proteomes" id="UP000255000">
    <property type="component" value="Unassembled WGS sequence"/>
</dbReference>
<evidence type="ECO:0000313" key="2">
    <source>
        <dbReference type="Proteomes" id="UP000255000"/>
    </source>
</evidence>
<evidence type="ECO:0000313" key="1">
    <source>
        <dbReference type="EMBL" id="SUB02102.1"/>
    </source>
</evidence>
<sequence>MLPKAQPAGERLVKLSYTSLEFFKTASAAARCYAYCKG</sequence>
<gene>
    <name evidence="1" type="ORF">NCTC13350_03052</name>
</gene>
<reference evidence="1 2" key="1">
    <citation type="submission" date="2018-06" db="EMBL/GenBank/DDBJ databases">
        <authorList>
            <consortium name="Pathogen Informatics"/>
            <person name="Doyle S."/>
        </authorList>
    </citation>
    <scope>NUCLEOTIDE SEQUENCE [LARGE SCALE GENOMIC DNA]</scope>
    <source>
        <strain evidence="1 2">NCTC13350</strain>
    </source>
</reference>
<name>A0A378ZY01_9HYPH</name>
<proteinExistence type="predicted"/>
<protein>
    <submittedName>
        <fullName evidence="1">Uncharacterized protein</fullName>
    </submittedName>
</protein>
<accession>A0A378ZY01</accession>